<dbReference type="Proteomes" id="UP000334340">
    <property type="component" value="Unassembled WGS sequence"/>
</dbReference>
<proteinExistence type="predicted"/>
<evidence type="ECO:0000313" key="2">
    <source>
        <dbReference type="Proteomes" id="UP000334340"/>
    </source>
</evidence>
<protein>
    <submittedName>
        <fullName evidence="1">Uncharacterized protein</fullName>
    </submittedName>
</protein>
<dbReference type="EMBL" id="CABIKM010000041">
    <property type="protein sequence ID" value="VUZ86041.1"/>
    <property type="molecule type" value="Genomic_DNA"/>
</dbReference>
<dbReference type="AlphaFoldDB" id="A0A564ZL42"/>
<accession>A0A564ZL42</accession>
<gene>
    <name evidence="1" type="ORF">MELA_02435</name>
</gene>
<name>A0A564ZL42_9BACT</name>
<evidence type="ECO:0000313" key="1">
    <source>
        <dbReference type="EMBL" id="VUZ86041.1"/>
    </source>
</evidence>
<reference evidence="1 2" key="1">
    <citation type="submission" date="2019-07" db="EMBL/GenBank/DDBJ databases">
        <authorList>
            <person name="Cremers G."/>
        </authorList>
    </citation>
    <scope>NUCLEOTIDE SEQUENCE [LARGE SCALE GENOMIC DNA]</scope>
</reference>
<organism evidence="1 2">
    <name type="scientific">Candidatus Methylomirabilis lanthanidiphila</name>
    <dbReference type="NCBI Taxonomy" id="2211376"/>
    <lineage>
        <taxon>Bacteria</taxon>
        <taxon>Candidatus Methylomirabilota</taxon>
        <taxon>Candidatus Methylomirabilia</taxon>
        <taxon>Candidatus Methylomirabilales</taxon>
        <taxon>Candidatus Methylomirabilaceae</taxon>
        <taxon>Candidatus Methylomirabilis</taxon>
    </lineage>
</organism>
<keyword evidence="2" id="KW-1185">Reference proteome</keyword>
<sequence length="63" mass="6698">MGSIYQDSINSIFVSHNLVPGSTAFVSATARADKQISGLLPNGINLVLYAIPLINARYWSGSS</sequence>